<reference evidence="1 2" key="1">
    <citation type="journal article" date="2018" name="Genome Announc.">
        <title>Draft Genome Sequence of Lactobacillus paracasei DUP 13076, Which Exhibits Potent Antipathogenic Effects against Salmonella enterica Serovars Enteritidis, Typhimurium, and Heidelberg.</title>
        <authorList>
            <person name="Muyyarikkandy M.S."/>
            <person name="Alqahtani F.H."/>
            <person name="Mandoiu I."/>
            <person name="Amalaradjou M.A."/>
        </authorList>
    </citation>
    <scope>NUCLEOTIDE SEQUENCE [LARGE SCALE GENOMIC DNA]</scope>
    <source>
        <strain evidence="1 2">DUP 13076</strain>
    </source>
</reference>
<name>A0AB36X8Y5_LACPA</name>
<protein>
    <submittedName>
        <fullName evidence="1">Uncharacterized protein</fullName>
    </submittedName>
</protein>
<comment type="caution">
    <text evidence="1">The sequence shown here is derived from an EMBL/GenBank/DDBJ whole genome shotgun (WGS) entry which is preliminary data.</text>
</comment>
<accession>A0AB36X8Y5</accession>
<dbReference type="AlphaFoldDB" id="A0AB36X8Y5"/>
<dbReference type="EMBL" id="PKQJ01000018">
    <property type="protein sequence ID" value="PLC45463.1"/>
    <property type="molecule type" value="Genomic_DNA"/>
</dbReference>
<gene>
    <name evidence="1" type="ORF">C0Q90_12930</name>
</gene>
<evidence type="ECO:0000313" key="2">
    <source>
        <dbReference type="Proteomes" id="UP000234512"/>
    </source>
</evidence>
<dbReference type="Proteomes" id="UP000234512">
    <property type="component" value="Unassembled WGS sequence"/>
</dbReference>
<organism evidence="1 2">
    <name type="scientific">Lacticaseibacillus paracasei</name>
    <name type="common">Lactobacillus paracasei</name>
    <dbReference type="NCBI Taxonomy" id="1597"/>
    <lineage>
        <taxon>Bacteria</taxon>
        <taxon>Bacillati</taxon>
        <taxon>Bacillota</taxon>
        <taxon>Bacilli</taxon>
        <taxon>Lactobacillales</taxon>
        <taxon>Lactobacillaceae</taxon>
        <taxon>Lacticaseibacillus</taxon>
    </lineage>
</organism>
<proteinExistence type="predicted"/>
<sequence>MKTVDIQLNNRLRPLNSVKSFSDGLFAASDLKSISLRRLDPACYNEDTKGSTGHNQYSLDKAA</sequence>
<evidence type="ECO:0000313" key="1">
    <source>
        <dbReference type="EMBL" id="PLC45463.1"/>
    </source>
</evidence>